<keyword evidence="7" id="KW-1185">Reference proteome</keyword>
<dbReference type="PANTHER" id="PTHR35330">
    <property type="entry name" value="SIROHEME BIOSYNTHESIS PROTEIN MET8"/>
    <property type="match status" value="1"/>
</dbReference>
<dbReference type="EMBL" id="HG917868">
    <property type="protein sequence ID" value="CDM68292.1"/>
    <property type="molecule type" value="Genomic_DNA"/>
</dbReference>
<accession>W6S1V9</accession>
<dbReference type="GO" id="GO:0019354">
    <property type="term" value="P:siroheme biosynthetic process"/>
    <property type="evidence" value="ECO:0007669"/>
    <property type="project" value="UniProtKB-UniPathway"/>
</dbReference>
<reference evidence="6 7" key="1">
    <citation type="submission" date="2013-11" db="EMBL/GenBank/DDBJ databases">
        <title>Complete genome sequence of Clostridum sp. M2/40.</title>
        <authorList>
            <person name="Wibberg D."/>
            <person name="Puehler A."/>
            <person name="Schlueter A."/>
        </authorList>
    </citation>
    <scope>NUCLEOTIDE SEQUENCE [LARGE SCALE GENOMIC DNA]</scope>
    <source>
        <strain evidence="7">M2/40</strain>
    </source>
</reference>
<dbReference type="GO" id="GO:0043115">
    <property type="term" value="F:precorrin-2 dehydrogenase activity"/>
    <property type="evidence" value="ECO:0007669"/>
    <property type="project" value="UniProtKB-EC"/>
</dbReference>
<evidence type="ECO:0000256" key="3">
    <source>
        <dbReference type="ARBA" id="ARBA00023002"/>
    </source>
</evidence>
<dbReference type="InterPro" id="IPR036291">
    <property type="entry name" value="NAD(P)-bd_dom_sf"/>
</dbReference>
<dbReference type="GO" id="GO:0004325">
    <property type="term" value="F:ferrochelatase activity"/>
    <property type="evidence" value="ECO:0007669"/>
    <property type="project" value="InterPro"/>
</dbReference>
<dbReference type="Proteomes" id="UP000019426">
    <property type="component" value="Chromosome M2/40_rep1"/>
</dbReference>
<dbReference type="AlphaFoldDB" id="W6S1V9"/>
<proteinExistence type="predicted"/>
<dbReference type="HOGENOM" id="CLU_011276_8_4_9"/>
<gene>
    <name evidence="6" type="ORF">CM240_1128</name>
</gene>
<dbReference type="Pfam" id="PF13241">
    <property type="entry name" value="NAD_binding_7"/>
    <property type="match status" value="1"/>
</dbReference>
<sequence length="225" mass="26139">MSKNSNEDIHEISNVYNMIGIMSNKIKVGIIGGGKVGFLKARKFINKGSKVEVISKSFYSEFYSIKSNNVILIEDEYKEDFIKDKHIIIIAINNIEDINRIVEDCNKRYKLFINCYNYRNGLAVMTTERETKNLCVSINSKLGNPIGTMMVANSVKGFIEEYDEFIEYTSLIRKRLKNNQRYKDSILTFINTEDFKEIYSIHKDRLVLTLFYGEDIIKALYKKGD</sequence>
<dbReference type="NCBIfam" id="NF004045">
    <property type="entry name" value="PRK05562.1"/>
    <property type="match status" value="1"/>
</dbReference>
<keyword evidence="4" id="KW-0520">NAD</keyword>
<dbReference type="PANTHER" id="PTHR35330:SF1">
    <property type="entry name" value="SIROHEME BIOSYNTHESIS PROTEIN MET8"/>
    <property type="match status" value="1"/>
</dbReference>
<dbReference type="RefSeq" id="WP_044037249.1">
    <property type="nucleotide sequence ID" value="NZ_HG917868.1"/>
</dbReference>
<organism evidence="6 7">
    <name type="scientific">Clostridium bornimense</name>
    <dbReference type="NCBI Taxonomy" id="1216932"/>
    <lineage>
        <taxon>Bacteria</taxon>
        <taxon>Bacillati</taxon>
        <taxon>Bacillota</taxon>
        <taxon>Clostridia</taxon>
        <taxon>Eubacteriales</taxon>
        <taxon>Clostridiaceae</taxon>
        <taxon>Clostridium</taxon>
    </lineage>
</organism>
<dbReference type="InterPro" id="IPR028161">
    <property type="entry name" value="Met8-like"/>
</dbReference>
<dbReference type="OrthoDB" id="1715866at2"/>
<dbReference type="eggNOG" id="COG1648">
    <property type="taxonomic scope" value="Bacteria"/>
</dbReference>
<evidence type="ECO:0000313" key="6">
    <source>
        <dbReference type="EMBL" id="CDM68292.1"/>
    </source>
</evidence>
<dbReference type="Gene3D" id="3.40.50.720">
    <property type="entry name" value="NAD(P)-binding Rossmann-like Domain"/>
    <property type="match status" value="1"/>
</dbReference>
<dbReference type="SUPFAM" id="SSF51735">
    <property type="entry name" value="NAD(P)-binding Rossmann-fold domains"/>
    <property type="match status" value="1"/>
</dbReference>
<evidence type="ECO:0000313" key="7">
    <source>
        <dbReference type="Proteomes" id="UP000019426"/>
    </source>
</evidence>
<keyword evidence="5" id="KW-0627">Porphyrin biosynthesis</keyword>
<evidence type="ECO:0000256" key="1">
    <source>
        <dbReference type="ARBA" id="ARBA00005010"/>
    </source>
</evidence>
<protein>
    <recommendedName>
        <fullName evidence="2">precorrin-2 dehydrogenase</fullName>
        <ecNumber evidence="2">1.3.1.76</ecNumber>
    </recommendedName>
</protein>
<dbReference type="UniPathway" id="UPA00262">
    <property type="reaction ID" value="UER00222"/>
</dbReference>
<evidence type="ECO:0000256" key="2">
    <source>
        <dbReference type="ARBA" id="ARBA00012400"/>
    </source>
</evidence>
<comment type="pathway">
    <text evidence="1">Porphyrin-containing compound metabolism; siroheme biosynthesis; sirohydrochlorin from precorrin-2: step 1/1.</text>
</comment>
<dbReference type="KEGG" id="clt:CM240_1128"/>
<dbReference type="EC" id="1.3.1.76" evidence="2"/>
<dbReference type="PATRIC" id="fig|1216932.3.peg.1118"/>
<keyword evidence="3" id="KW-0560">Oxidoreductase</keyword>
<name>W6S1V9_9CLOT</name>
<evidence type="ECO:0000256" key="4">
    <source>
        <dbReference type="ARBA" id="ARBA00023027"/>
    </source>
</evidence>
<evidence type="ECO:0000256" key="5">
    <source>
        <dbReference type="ARBA" id="ARBA00023244"/>
    </source>
</evidence>
<dbReference type="STRING" id="1216932.CM240_1128"/>